<proteinExistence type="predicted"/>
<dbReference type="Proteomes" id="UP000589552">
    <property type="component" value="Unassembled WGS sequence"/>
</dbReference>
<accession>A0A7X9SVN7</accession>
<reference evidence="2 3" key="1">
    <citation type="submission" date="2020-04" db="EMBL/GenBank/DDBJ databases">
        <authorList>
            <person name="Hitch T.C.A."/>
            <person name="Wylensek D."/>
            <person name="Clavel T."/>
        </authorList>
    </citation>
    <scope>NUCLEOTIDE SEQUENCE [LARGE SCALE GENOMIC DNA]</scope>
    <source>
        <strain evidence="2 3">BL-383-APC-2I</strain>
    </source>
</reference>
<dbReference type="RefSeq" id="WP_168937517.1">
    <property type="nucleotide sequence ID" value="NZ_JABAGA010000002.1"/>
</dbReference>
<sequence length="163" mass="17357">MVIGEPEATIVGRTRGPGGAGAGAAADGDPPAAREAGPSELASESATSMTRPVTTPAVAPTAAKPSSFNMLRRPQIVLFCLTWPFLFLRRGYRCVPMRLATAPAPCLTALLHRRVVADQPDHRRAHHHRAFREVAPRPVQVTAPATMMKKNAPGGGKRKALVR</sequence>
<organism evidence="2 3">
    <name type="scientific">Corynebacterium xerosis</name>
    <dbReference type="NCBI Taxonomy" id="1725"/>
    <lineage>
        <taxon>Bacteria</taxon>
        <taxon>Bacillati</taxon>
        <taxon>Actinomycetota</taxon>
        <taxon>Actinomycetes</taxon>
        <taxon>Mycobacteriales</taxon>
        <taxon>Corynebacteriaceae</taxon>
        <taxon>Corynebacterium</taxon>
    </lineage>
</organism>
<dbReference type="EMBL" id="JABAGA010000002">
    <property type="protein sequence ID" value="NMF08856.1"/>
    <property type="molecule type" value="Genomic_DNA"/>
</dbReference>
<name>A0A7X9SVN7_9CORY</name>
<feature type="compositionally biased region" description="Low complexity" evidence="1">
    <location>
        <begin position="23"/>
        <end position="38"/>
    </location>
</feature>
<gene>
    <name evidence="2" type="ORF">HF852_04415</name>
</gene>
<protein>
    <submittedName>
        <fullName evidence="2">Uncharacterized protein</fullName>
    </submittedName>
</protein>
<dbReference type="AlphaFoldDB" id="A0A7X9SVN7"/>
<evidence type="ECO:0000313" key="2">
    <source>
        <dbReference type="EMBL" id="NMF08856.1"/>
    </source>
</evidence>
<feature type="compositionally biased region" description="Low complexity" evidence="1">
    <location>
        <begin position="50"/>
        <end position="61"/>
    </location>
</feature>
<evidence type="ECO:0000313" key="3">
    <source>
        <dbReference type="Proteomes" id="UP000589552"/>
    </source>
</evidence>
<comment type="caution">
    <text evidence="2">The sequence shown here is derived from an EMBL/GenBank/DDBJ whole genome shotgun (WGS) entry which is preliminary data.</text>
</comment>
<evidence type="ECO:0000256" key="1">
    <source>
        <dbReference type="SAM" id="MobiDB-lite"/>
    </source>
</evidence>
<feature type="region of interest" description="Disordered" evidence="1">
    <location>
        <begin position="1"/>
        <end position="61"/>
    </location>
</feature>